<keyword evidence="3" id="KW-0812">Transmembrane</keyword>
<dbReference type="AlphaFoldDB" id="A1RSR2"/>
<evidence type="ECO:0000256" key="1">
    <source>
        <dbReference type="ARBA" id="ARBA00022679"/>
    </source>
</evidence>
<dbReference type="InterPro" id="IPR054868">
    <property type="entry name" value="archin_ph_syn"/>
</dbReference>
<sequence length="184" mass="20777">MVSEKLRRFINLDRIGRFIPLDPNMLTIASALVAWGGVLLVLLFNCPPWLFILVSGLLDGLDGAVARSRGTVTKKGAFLDSFLDRYSDAAYLLYFIPYLDPLMLYIGLVGTFAISYARCRGEALGVEVRGVGFMERGERIAYLFLTALFIEVAHYYTKYLLYVYVSLVNIAALYRGLTVFRKFK</sequence>
<dbReference type="Pfam" id="PF01066">
    <property type="entry name" value="CDP-OH_P_transf"/>
    <property type="match status" value="1"/>
</dbReference>
<dbReference type="OrthoDB" id="9904at2157"/>
<keyword evidence="3" id="KW-1133">Transmembrane helix</keyword>
<comment type="similarity">
    <text evidence="2">Belongs to the CDP-alcohol phosphatidyltransferase class-I family.</text>
</comment>
<evidence type="ECO:0000313" key="5">
    <source>
        <dbReference type="Proteomes" id="UP000002595"/>
    </source>
</evidence>
<dbReference type="RefSeq" id="WP_011762570.1">
    <property type="nucleotide sequence ID" value="NC_008701.1"/>
</dbReference>
<dbReference type="KEGG" id="pis:Pisl_0818"/>
<feature type="transmembrane region" description="Helical" evidence="3">
    <location>
        <begin position="21"/>
        <end position="44"/>
    </location>
</feature>
<dbReference type="NCBIfam" id="NF040950">
    <property type="entry name" value="archin_ph_syn"/>
    <property type="match status" value="1"/>
</dbReference>
<dbReference type="GO" id="GO:0008654">
    <property type="term" value="P:phospholipid biosynthetic process"/>
    <property type="evidence" value="ECO:0007669"/>
    <property type="project" value="InterPro"/>
</dbReference>
<feature type="transmembrane region" description="Helical" evidence="3">
    <location>
        <begin position="162"/>
        <end position="180"/>
    </location>
</feature>
<evidence type="ECO:0000313" key="4">
    <source>
        <dbReference type="EMBL" id="ABL87994.1"/>
    </source>
</evidence>
<accession>A1RSR2</accession>
<feature type="transmembrane region" description="Helical" evidence="3">
    <location>
        <begin position="140"/>
        <end position="156"/>
    </location>
</feature>
<name>A1RSR2_PYRIL</name>
<proteinExistence type="inferred from homology"/>
<dbReference type="InterPro" id="IPR048254">
    <property type="entry name" value="CDP_ALCOHOL_P_TRANSF_CS"/>
</dbReference>
<reference evidence="4" key="1">
    <citation type="submission" date="2006-12" db="EMBL/GenBank/DDBJ databases">
        <title>Complete sequence of Pyrobaculum islandicum DSM 4184.</title>
        <authorList>
            <person name="Copeland A."/>
            <person name="Lucas S."/>
            <person name="Lapidus A."/>
            <person name="Barry K."/>
            <person name="Detter J.C."/>
            <person name="Glavina del Rio T."/>
            <person name="Dalin E."/>
            <person name="Tice H."/>
            <person name="Pitluck S."/>
            <person name="Meincke L."/>
            <person name="Brettin T."/>
            <person name="Bruce D."/>
            <person name="Han C."/>
            <person name="Tapia R."/>
            <person name="Gilna P."/>
            <person name="Schmutz J."/>
            <person name="Larimer F."/>
            <person name="Land M."/>
            <person name="Hauser L."/>
            <person name="Kyrpides N."/>
            <person name="Mikhailova N."/>
            <person name="Cozen A.E."/>
            <person name="Fitz-Gibbon S.T."/>
            <person name="House C.H."/>
            <person name="Saltikov C."/>
            <person name="Lowe T."/>
            <person name="Richardson P."/>
        </authorList>
    </citation>
    <scope>NUCLEOTIDE SEQUENCE [LARGE SCALE GENOMIC DNA]</scope>
    <source>
        <strain evidence="4">DSM 4184</strain>
    </source>
</reference>
<dbReference type="GO" id="GO:0016780">
    <property type="term" value="F:phosphotransferase activity, for other substituted phosphate groups"/>
    <property type="evidence" value="ECO:0007669"/>
    <property type="project" value="InterPro"/>
</dbReference>
<dbReference type="Proteomes" id="UP000002595">
    <property type="component" value="Chromosome"/>
</dbReference>
<dbReference type="PROSITE" id="PS00379">
    <property type="entry name" value="CDP_ALCOHOL_P_TRANSF"/>
    <property type="match status" value="1"/>
</dbReference>
<evidence type="ECO:0000256" key="2">
    <source>
        <dbReference type="RuleBase" id="RU003750"/>
    </source>
</evidence>
<evidence type="ECO:0000256" key="3">
    <source>
        <dbReference type="SAM" id="Phobius"/>
    </source>
</evidence>
<dbReference type="STRING" id="384616.Pisl_0818"/>
<organism evidence="4 5">
    <name type="scientific">Pyrobaculum islandicum (strain DSM 4184 / JCM 9189 / GEO3)</name>
    <dbReference type="NCBI Taxonomy" id="384616"/>
    <lineage>
        <taxon>Archaea</taxon>
        <taxon>Thermoproteota</taxon>
        <taxon>Thermoprotei</taxon>
        <taxon>Thermoproteales</taxon>
        <taxon>Thermoproteaceae</taxon>
        <taxon>Pyrobaculum</taxon>
    </lineage>
</organism>
<protein>
    <submittedName>
        <fullName evidence="4">CDP-alcohol phosphatidyltransferase</fullName>
    </submittedName>
</protein>
<dbReference type="Gene3D" id="1.20.120.1760">
    <property type="match status" value="1"/>
</dbReference>
<dbReference type="HOGENOM" id="CLU_080384_1_0_2"/>
<dbReference type="GO" id="GO:0016020">
    <property type="term" value="C:membrane"/>
    <property type="evidence" value="ECO:0007669"/>
    <property type="project" value="InterPro"/>
</dbReference>
<dbReference type="InterPro" id="IPR043130">
    <property type="entry name" value="CDP-OH_PTrfase_TM_dom"/>
</dbReference>
<keyword evidence="5" id="KW-1185">Reference proteome</keyword>
<keyword evidence="1 2" id="KW-0808">Transferase</keyword>
<gene>
    <name evidence="4" type="ordered locus">Pisl_0818</name>
</gene>
<dbReference type="eggNOG" id="arCOG00670">
    <property type="taxonomic scope" value="Archaea"/>
</dbReference>
<dbReference type="EMBL" id="CP000504">
    <property type="protein sequence ID" value="ABL87994.1"/>
    <property type="molecule type" value="Genomic_DNA"/>
</dbReference>
<keyword evidence="3" id="KW-0472">Membrane</keyword>
<dbReference type="GeneID" id="4618074"/>
<dbReference type="InterPro" id="IPR000462">
    <property type="entry name" value="CDP-OH_P_trans"/>
</dbReference>